<dbReference type="InterPro" id="IPR002847">
    <property type="entry name" value="F420-0_gamma-glut_ligase-dom"/>
</dbReference>
<name>A0A0M0BTI2_9ARCH</name>
<dbReference type="GO" id="GO:0005525">
    <property type="term" value="F:GTP binding"/>
    <property type="evidence" value="ECO:0007669"/>
    <property type="project" value="UniProtKB-KW"/>
</dbReference>
<keyword evidence="4" id="KW-0460">Magnesium</keyword>
<dbReference type="SUPFAM" id="SSF144010">
    <property type="entry name" value="CofE-like"/>
    <property type="match status" value="1"/>
</dbReference>
<dbReference type="PANTHER" id="PTHR47917:SF1">
    <property type="entry name" value="COENZYME F420:L-GLUTAMATE LIGASE"/>
    <property type="match status" value="1"/>
</dbReference>
<dbReference type="InterPro" id="IPR008225">
    <property type="entry name" value="F420-0_g-glutamyl_ligase"/>
</dbReference>
<accession>A0A0M0BTI2</accession>
<evidence type="ECO:0000256" key="1">
    <source>
        <dbReference type="ARBA" id="ARBA00022598"/>
    </source>
</evidence>
<evidence type="ECO:0000256" key="7">
    <source>
        <dbReference type="ARBA" id="ARBA00023211"/>
    </source>
</evidence>
<dbReference type="Gene3D" id="3.30.1330.100">
    <property type="entry name" value="CofE-like"/>
    <property type="match status" value="1"/>
</dbReference>
<evidence type="ECO:0000259" key="8">
    <source>
        <dbReference type="Pfam" id="PF01996"/>
    </source>
</evidence>
<evidence type="ECO:0000313" key="10">
    <source>
        <dbReference type="Proteomes" id="UP000037210"/>
    </source>
</evidence>
<dbReference type="AlphaFoldDB" id="A0A0M0BTI2"/>
<dbReference type="NCBIfam" id="TIGR01916">
    <property type="entry name" value="F420_cofE"/>
    <property type="match status" value="1"/>
</dbReference>
<keyword evidence="1" id="KW-0436">Ligase</keyword>
<gene>
    <name evidence="9" type="ORF">AC482_00645</name>
</gene>
<protein>
    <recommendedName>
        <fullName evidence="8">Coenzyme F420:L-glutamate ligase-like domain-containing protein</fullName>
    </recommendedName>
</protein>
<keyword evidence="5" id="KW-0630">Potassium</keyword>
<dbReference type="GO" id="GO:0046872">
    <property type="term" value="F:metal ion binding"/>
    <property type="evidence" value="ECO:0007669"/>
    <property type="project" value="UniProtKB-KW"/>
</dbReference>
<evidence type="ECO:0000313" key="9">
    <source>
        <dbReference type="EMBL" id="KON31466.1"/>
    </source>
</evidence>
<dbReference type="Gene3D" id="3.90.1660.10">
    <property type="entry name" value="CofE-like domain"/>
    <property type="match status" value="1"/>
</dbReference>
<dbReference type="GO" id="GO:0052618">
    <property type="term" value="F:coenzyme F420-0:L-glutamate ligase activity"/>
    <property type="evidence" value="ECO:0007669"/>
    <property type="project" value="TreeGrafter"/>
</dbReference>
<reference evidence="9 10" key="1">
    <citation type="submission" date="2015-06" db="EMBL/GenBank/DDBJ databases">
        <title>New insights into the roles of widespread benthic archaea in carbon and nitrogen cycling.</title>
        <authorList>
            <person name="Lazar C.S."/>
            <person name="Baker B.J."/>
            <person name="Seitz K.W."/>
            <person name="Hyde A.S."/>
            <person name="Dick G.J."/>
            <person name="Hinrichs K.-U."/>
            <person name="Teske A.P."/>
        </authorList>
    </citation>
    <scope>NUCLEOTIDE SEQUENCE [LARGE SCALE GENOMIC DNA]</scope>
    <source>
        <strain evidence="9">DG-45</strain>
    </source>
</reference>
<dbReference type="Proteomes" id="UP000037210">
    <property type="component" value="Unassembled WGS sequence"/>
</dbReference>
<feature type="domain" description="Coenzyme F420:L-glutamate ligase-like" evidence="8">
    <location>
        <begin position="11"/>
        <end position="227"/>
    </location>
</feature>
<dbReference type="PANTHER" id="PTHR47917">
    <property type="match status" value="1"/>
</dbReference>
<sequence length="251" mass="27147">MRVEVLGVTGLPIIKEGDDIASLILRAAEAQGTPMRDGDIVVLSHVIVSRSEGRTVDLRDVKPSKTAERFAAFTGKDPRLVEVILGDSRAVRRMAPGVLITETMQGFVCANAGVDKSNVPGEEVVALLPEDPDGSARRIRGRIRDLSWAEVAVIVCDTHGRAHRDGEVNVAVGASGLNVIRDRRGEHDLFGYELKVKRTAVADELASAAELVIGQADEGVPVAIIRGYGYERSEASSAREFVRPREKDLFI</sequence>
<proteinExistence type="predicted"/>
<keyword evidence="3" id="KW-0547">Nucleotide-binding</keyword>
<keyword evidence="6" id="KW-0342">GTP-binding</keyword>
<evidence type="ECO:0000256" key="6">
    <source>
        <dbReference type="ARBA" id="ARBA00023134"/>
    </source>
</evidence>
<evidence type="ECO:0000256" key="2">
    <source>
        <dbReference type="ARBA" id="ARBA00022723"/>
    </source>
</evidence>
<dbReference type="PATRIC" id="fig|1685127.3.peg.47"/>
<evidence type="ECO:0000256" key="3">
    <source>
        <dbReference type="ARBA" id="ARBA00022741"/>
    </source>
</evidence>
<evidence type="ECO:0000256" key="4">
    <source>
        <dbReference type="ARBA" id="ARBA00022842"/>
    </source>
</evidence>
<dbReference type="Pfam" id="PF01996">
    <property type="entry name" value="F420_ligase"/>
    <property type="match status" value="1"/>
</dbReference>
<organism evidence="9 10">
    <name type="scientific">miscellaneous Crenarchaeota group-15 archaeon DG-45</name>
    <dbReference type="NCBI Taxonomy" id="1685127"/>
    <lineage>
        <taxon>Archaea</taxon>
        <taxon>Candidatus Bathyarchaeota</taxon>
        <taxon>MCG-15</taxon>
    </lineage>
</organism>
<dbReference type="NCBIfam" id="NF009809">
    <property type="entry name" value="PRK13293.1"/>
    <property type="match status" value="1"/>
</dbReference>
<evidence type="ECO:0000256" key="5">
    <source>
        <dbReference type="ARBA" id="ARBA00022958"/>
    </source>
</evidence>
<keyword evidence="2" id="KW-0479">Metal-binding</keyword>
<comment type="caution">
    <text evidence="9">The sequence shown here is derived from an EMBL/GenBank/DDBJ whole genome shotgun (WGS) entry which is preliminary data.</text>
</comment>
<dbReference type="EMBL" id="LFWZ01000004">
    <property type="protein sequence ID" value="KON31466.1"/>
    <property type="molecule type" value="Genomic_DNA"/>
</dbReference>
<keyword evidence="7" id="KW-0464">Manganese</keyword>